<keyword evidence="2" id="KW-1185">Reference proteome</keyword>
<reference evidence="1 2" key="1">
    <citation type="submission" date="2023-08" db="EMBL/GenBank/DDBJ databases">
        <title>Implementing the SeqCode for naming new Mesorhizobium species isolated from Vachellia karroo root nodules.</title>
        <authorList>
            <person name="Van Lill M."/>
        </authorList>
    </citation>
    <scope>NUCLEOTIDE SEQUENCE [LARGE SCALE GENOMIC DNA]</scope>
    <source>
        <strain evidence="1 2">VK2B</strain>
    </source>
</reference>
<evidence type="ECO:0000313" key="1">
    <source>
        <dbReference type="EMBL" id="MDX8487245.1"/>
    </source>
</evidence>
<name>A0ABU4YJZ2_9HYPH</name>
<dbReference type="EMBL" id="JAVIIV010000012">
    <property type="protein sequence ID" value="MDX8487245.1"/>
    <property type="molecule type" value="Genomic_DNA"/>
</dbReference>
<evidence type="ECO:0000313" key="2">
    <source>
        <dbReference type="Proteomes" id="UP001280156"/>
    </source>
</evidence>
<dbReference type="RefSeq" id="WP_320295835.1">
    <property type="nucleotide sequence ID" value="NZ_JAVIIU010000005.1"/>
</dbReference>
<comment type="caution">
    <text evidence="1">The sequence shown here is derived from an EMBL/GenBank/DDBJ whole genome shotgun (WGS) entry which is preliminary data.</text>
</comment>
<protein>
    <submittedName>
        <fullName evidence="1">Uncharacterized protein</fullName>
    </submittedName>
</protein>
<organism evidence="1 2">
    <name type="scientific">Mesorhizobium humile</name>
    <dbReference type="NCBI Taxonomy" id="3072313"/>
    <lineage>
        <taxon>Bacteria</taxon>
        <taxon>Pseudomonadati</taxon>
        <taxon>Pseudomonadota</taxon>
        <taxon>Alphaproteobacteria</taxon>
        <taxon>Hyphomicrobiales</taxon>
        <taxon>Phyllobacteriaceae</taxon>
        <taxon>Mesorhizobium</taxon>
    </lineage>
</organism>
<gene>
    <name evidence="1" type="ORF">RFM52_18730</name>
</gene>
<proteinExistence type="predicted"/>
<sequence>MAAMSTRNFFRHNRFSVKLSGGLERRHRAGSWLAFSSPLLATLPDCTKMQSGFLLSESRPAGLEKPAIVNIASIHF</sequence>
<accession>A0ABU4YJZ2</accession>
<dbReference type="Proteomes" id="UP001280156">
    <property type="component" value="Unassembled WGS sequence"/>
</dbReference>